<dbReference type="Proteomes" id="UP000564629">
    <property type="component" value="Unassembled WGS sequence"/>
</dbReference>
<reference evidence="1 3" key="1">
    <citation type="submission" date="2019-07" db="EMBL/GenBank/DDBJ databases">
        <title>Whole genome shotgun sequence of Cellulomonas hominis NBRC 16055.</title>
        <authorList>
            <person name="Hosoyama A."/>
            <person name="Uohara A."/>
            <person name="Ohji S."/>
            <person name="Ichikawa N."/>
        </authorList>
    </citation>
    <scope>NUCLEOTIDE SEQUENCE [LARGE SCALE GENOMIC DNA]</scope>
    <source>
        <strain evidence="1 3">NBRC 16055</strain>
    </source>
</reference>
<dbReference type="InterPro" id="IPR029058">
    <property type="entry name" value="AB_hydrolase_fold"/>
</dbReference>
<evidence type="ECO:0000313" key="3">
    <source>
        <dbReference type="Proteomes" id="UP000321723"/>
    </source>
</evidence>
<dbReference type="Gene3D" id="3.40.50.1820">
    <property type="entry name" value="alpha/beta hydrolase"/>
    <property type="match status" value="1"/>
</dbReference>
<accession>A0A511F721</accession>
<sequence length="230" mass="24610">MSLLRETAWRVADYAYAAARQVAGLLSRTTPDAYTRPSPARGPAVLLLPGVWESWRFLEPLARALHDRGHPVHVVAPFGLNRQGVPHMADLAAAHLLEADLRDVVVVAHSKGGLIGKSLMGRADVGDRVLGMVAINTPFSGSPYARYLPLPSVRVFRPDDAVLTALAAQRADHGRIVSVATVWDPHIPGGSGLPGARSVALRTPGHFRSLTDPDLLPVVLTELRGFARAG</sequence>
<name>A0A511F721_9CELL</name>
<dbReference type="EMBL" id="JACHDN010000001">
    <property type="protein sequence ID" value="MBB5474126.1"/>
    <property type="molecule type" value="Genomic_DNA"/>
</dbReference>
<keyword evidence="3" id="KW-1185">Reference proteome</keyword>
<organism evidence="1 3">
    <name type="scientific">Cellulomonas hominis</name>
    <dbReference type="NCBI Taxonomy" id="156981"/>
    <lineage>
        <taxon>Bacteria</taxon>
        <taxon>Bacillati</taxon>
        <taxon>Actinomycetota</taxon>
        <taxon>Actinomycetes</taxon>
        <taxon>Micrococcales</taxon>
        <taxon>Cellulomonadaceae</taxon>
        <taxon>Cellulomonas</taxon>
    </lineage>
</organism>
<comment type="caution">
    <text evidence="1">The sequence shown here is derived from an EMBL/GenBank/DDBJ whole genome shotgun (WGS) entry which is preliminary data.</text>
</comment>
<evidence type="ECO:0000313" key="1">
    <source>
        <dbReference type="EMBL" id="GEL45081.1"/>
    </source>
</evidence>
<reference evidence="2 4" key="2">
    <citation type="submission" date="2020-08" db="EMBL/GenBank/DDBJ databases">
        <title>Sequencing the genomes of 1000 actinobacteria strains.</title>
        <authorList>
            <person name="Klenk H.-P."/>
        </authorList>
    </citation>
    <scope>NUCLEOTIDE SEQUENCE [LARGE SCALE GENOMIC DNA]</scope>
    <source>
        <strain evidence="2 4">DSM 9581</strain>
    </source>
</reference>
<dbReference type="Proteomes" id="UP000321723">
    <property type="component" value="Unassembled WGS sequence"/>
</dbReference>
<dbReference type="EMBL" id="BJVQ01000002">
    <property type="protein sequence ID" value="GEL45081.1"/>
    <property type="molecule type" value="Genomic_DNA"/>
</dbReference>
<dbReference type="SUPFAM" id="SSF53474">
    <property type="entry name" value="alpha/beta-Hydrolases"/>
    <property type="match status" value="1"/>
</dbReference>
<gene>
    <name evidence="1" type="ORF">CHO01_01970</name>
    <name evidence="2" type="ORF">HNR08_002862</name>
</gene>
<protein>
    <submittedName>
        <fullName evidence="2">Pimeloyl-ACP methyl ester carboxylesterase</fullName>
    </submittedName>
</protein>
<evidence type="ECO:0000313" key="4">
    <source>
        <dbReference type="Proteomes" id="UP000564629"/>
    </source>
</evidence>
<dbReference type="AlphaFoldDB" id="A0A511F721"/>
<evidence type="ECO:0000313" key="2">
    <source>
        <dbReference type="EMBL" id="MBB5474126.1"/>
    </source>
</evidence>
<dbReference type="RefSeq" id="WP_246802877.1">
    <property type="nucleotide sequence ID" value="NZ_BJVQ01000002.1"/>
</dbReference>
<proteinExistence type="predicted"/>